<dbReference type="Proteomes" id="UP000320300">
    <property type="component" value="Unassembled WGS sequence"/>
</dbReference>
<proteinExistence type="predicted"/>
<keyword evidence="1" id="KW-1133">Transmembrane helix</keyword>
<dbReference type="OrthoDB" id="772532at2"/>
<protein>
    <submittedName>
        <fullName evidence="2">Uncharacterized protein</fullName>
    </submittedName>
</protein>
<feature type="transmembrane region" description="Helical" evidence="1">
    <location>
        <begin position="7"/>
        <end position="25"/>
    </location>
</feature>
<dbReference type="RefSeq" id="WP_142530637.1">
    <property type="nucleotide sequence ID" value="NZ_CBCSJO010000012.1"/>
</dbReference>
<name>A0A521FLM5_9SPHI</name>
<evidence type="ECO:0000313" key="2">
    <source>
        <dbReference type="EMBL" id="SMO97049.1"/>
    </source>
</evidence>
<evidence type="ECO:0000256" key="1">
    <source>
        <dbReference type="SAM" id="Phobius"/>
    </source>
</evidence>
<dbReference type="EMBL" id="FXTN01000013">
    <property type="protein sequence ID" value="SMO97049.1"/>
    <property type="molecule type" value="Genomic_DNA"/>
</dbReference>
<feature type="transmembrane region" description="Helical" evidence="1">
    <location>
        <begin position="66"/>
        <end position="86"/>
    </location>
</feature>
<keyword evidence="1" id="KW-0812">Transmembrane</keyword>
<organism evidence="2 3">
    <name type="scientific">Pedobacter westerhofensis</name>
    <dbReference type="NCBI Taxonomy" id="425512"/>
    <lineage>
        <taxon>Bacteria</taxon>
        <taxon>Pseudomonadati</taxon>
        <taxon>Bacteroidota</taxon>
        <taxon>Sphingobacteriia</taxon>
        <taxon>Sphingobacteriales</taxon>
        <taxon>Sphingobacteriaceae</taxon>
        <taxon>Pedobacter</taxon>
    </lineage>
</organism>
<sequence>MKIRKAPTLIAIIVFVIITGFYSTYGASSDNWSKIGFPFPFYIYTEGKVGNLGPRDLIQTGFNPEYFMLDLVILGILVLLFDYLAVKFKVTRS</sequence>
<keyword evidence="1" id="KW-0472">Membrane</keyword>
<reference evidence="2 3" key="1">
    <citation type="submission" date="2017-05" db="EMBL/GenBank/DDBJ databases">
        <authorList>
            <person name="Varghese N."/>
            <person name="Submissions S."/>
        </authorList>
    </citation>
    <scope>NUCLEOTIDE SEQUENCE [LARGE SCALE GENOMIC DNA]</scope>
    <source>
        <strain evidence="2 3">DSM 19036</strain>
    </source>
</reference>
<dbReference type="AlphaFoldDB" id="A0A521FLM5"/>
<accession>A0A521FLM5</accession>
<keyword evidence="3" id="KW-1185">Reference proteome</keyword>
<gene>
    <name evidence="2" type="ORF">SAMN06265348_113224</name>
</gene>
<evidence type="ECO:0000313" key="3">
    <source>
        <dbReference type="Proteomes" id="UP000320300"/>
    </source>
</evidence>